<sequence length="147" mass="16468">MRPPNFWRLTQLPTRGVLSCQFGVIEDIVTLRYKTGDLDWEVNRVQDEVELCEATEFEIKVVSAKFANVYDVAVSVDLPEGVSVTDIAQWSYTYDGAPYTQVPAGFILQNISDIEDVKIDASGLVTSLLVASVILLMLQKVRYQGFD</sequence>
<dbReference type="AlphaFoldDB" id="A0A9E8MYS4"/>
<keyword evidence="2" id="KW-1185">Reference proteome</keyword>
<proteinExistence type="predicted"/>
<reference evidence="1" key="1">
    <citation type="submission" date="2022-11" db="EMBL/GenBank/DDBJ databases">
        <title>Lacinutrix neustonica HL-RS19T sp. nov., isolated from the surface microlayer sample of brackish Lake Shihwa.</title>
        <authorList>
            <person name="Choi J.Y."/>
            <person name="Hwang C.Y."/>
        </authorList>
    </citation>
    <scope>NUCLEOTIDE SEQUENCE</scope>
    <source>
        <strain evidence="1">HL-RS19</strain>
    </source>
</reference>
<organism evidence="1 2">
    <name type="scientific">Lacinutrix neustonica</name>
    <dbReference type="NCBI Taxonomy" id="2980107"/>
    <lineage>
        <taxon>Bacteria</taxon>
        <taxon>Pseudomonadati</taxon>
        <taxon>Bacteroidota</taxon>
        <taxon>Flavobacteriia</taxon>
        <taxon>Flavobacteriales</taxon>
        <taxon>Flavobacteriaceae</taxon>
        <taxon>Lacinutrix</taxon>
    </lineage>
</organism>
<name>A0A9E8MYS4_9FLAO</name>
<dbReference type="EMBL" id="CP113088">
    <property type="protein sequence ID" value="WAC02730.1"/>
    <property type="molecule type" value="Genomic_DNA"/>
</dbReference>
<evidence type="ECO:0000313" key="2">
    <source>
        <dbReference type="Proteomes" id="UP001164705"/>
    </source>
</evidence>
<accession>A0A9E8MYS4</accession>
<dbReference type="RefSeq" id="WP_267677328.1">
    <property type="nucleotide sequence ID" value="NZ_CP113088.1"/>
</dbReference>
<protein>
    <submittedName>
        <fullName evidence="1">Uncharacterized protein</fullName>
    </submittedName>
</protein>
<dbReference type="Proteomes" id="UP001164705">
    <property type="component" value="Chromosome"/>
</dbReference>
<evidence type="ECO:0000313" key="1">
    <source>
        <dbReference type="EMBL" id="WAC02730.1"/>
    </source>
</evidence>
<dbReference type="KEGG" id="lnu:N7U66_03400"/>
<gene>
    <name evidence="1" type="ORF">N7U66_03400</name>
</gene>